<dbReference type="GeneID" id="106079891"/>
<protein>
    <submittedName>
        <fullName evidence="2">Cilia- and flagella-associated protein 141-like</fullName>
    </submittedName>
</protein>
<keyword evidence="1" id="KW-1185">Reference proteome</keyword>
<sequence>MSKETNLRYEQPHKPSKLFLEYTKNLQSNDSIRIQNIDHKKEDLKHVQEKWLEASDLKIKAKQHVAEKKGLEEEMKLVAKANMLVRKRALALRIEAEQLMYEQELAQMGKVFHKQRL</sequence>
<evidence type="ECO:0000313" key="2">
    <source>
        <dbReference type="RefSeq" id="XP_055867719.1"/>
    </source>
</evidence>
<dbReference type="AlphaFoldDB" id="A0A9W2YYD0"/>
<dbReference type="InterPro" id="IPR029375">
    <property type="entry name" value="CFAP141"/>
</dbReference>
<dbReference type="OrthoDB" id="10005173at2759"/>
<reference evidence="2" key="1">
    <citation type="submission" date="2025-08" db="UniProtKB">
        <authorList>
            <consortium name="RefSeq"/>
        </authorList>
    </citation>
    <scope>IDENTIFICATION</scope>
</reference>
<gene>
    <name evidence="2" type="primary">LOC106079891</name>
</gene>
<evidence type="ECO:0000313" key="1">
    <source>
        <dbReference type="Proteomes" id="UP001165740"/>
    </source>
</evidence>
<dbReference type="RefSeq" id="XP_055867719.1">
    <property type="nucleotide sequence ID" value="XM_056011744.1"/>
</dbReference>
<dbReference type="OMA" id="ELHDKWF"/>
<proteinExistence type="predicted"/>
<accession>A0A9W2YYD0</accession>
<name>A0A9W2YYD0_BIOGL</name>
<organism evidence="1 2">
    <name type="scientific">Biomphalaria glabrata</name>
    <name type="common">Bloodfluke planorb</name>
    <name type="synonym">Freshwater snail</name>
    <dbReference type="NCBI Taxonomy" id="6526"/>
    <lineage>
        <taxon>Eukaryota</taxon>
        <taxon>Metazoa</taxon>
        <taxon>Spiralia</taxon>
        <taxon>Lophotrochozoa</taxon>
        <taxon>Mollusca</taxon>
        <taxon>Gastropoda</taxon>
        <taxon>Heterobranchia</taxon>
        <taxon>Euthyneura</taxon>
        <taxon>Panpulmonata</taxon>
        <taxon>Hygrophila</taxon>
        <taxon>Lymnaeoidea</taxon>
        <taxon>Planorbidae</taxon>
        <taxon>Biomphalaria</taxon>
    </lineage>
</organism>
<dbReference type="Proteomes" id="UP001165740">
    <property type="component" value="Chromosome 1"/>
</dbReference>
<dbReference type="Pfam" id="PF15104">
    <property type="entry name" value="CFAP141"/>
    <property type="match status" value="1"/>
</dbReference>